<evidence type="ECO:0000313" key="2">
    <source>
        <dbReference type="Proteomes" id="UP000055060"/>
    </source>
</evidence>
<dbReference type="AlphaFoldDB" id="A0A0K8MZG0"/>
<keyword evidence="2" id="KW-1185">Reference proteome</keyword>
<dbReference type="STRING" id="360412.LARV_03823"/>
<sequence length="46" mass="5342">MNCPYRVTLHLPQFSSLPLPLKLPIMNLTFANFILVRNTFLILPSR</sequence>
<dbReference type="Proteomes" id="UP000055060">
    <property type="component" value="Unassembled WGS sequence"/>
</dbReference>
<proteinExistence type="predicted"/>
<gene>
    <name evidence="1" type="ORF">LARV_03823</name>
</gene>
<dbReference type="EMBL" id="DF967973">
    <property type="protein sequence ID" value="GAP16027.1"/>
    <property type="molecule type" value="Genomic_DNA"/>
</dbReference>
<protein>
    <submittedName>
        <fullName evidence="1">Uncharacterized protein</fullName>
    </submittedName>
</protein>
<organism evidence="1">
    <name type="scientific">Longilinea arvoryzae</name>
    <dbReference type="NCBI Taxonomy" id="360412"/>
    <lineage>
        <taxon>Bacteria</taxon>
        <taxon>Bacillati</taxon>
        <taxon>Chloroflexota</taxon>
        <taxon>Anaerolineae</taxon>
        <taxon>Anaerolineales</taxon>
        <taxon>Anaerolineaceae</taxon>
        <taxon>Longilinea</taxon>
    </lineage>
</organism>
<reference evidence="1" key="1">
    <citation type="submission" date="2015-07" db="EMBL/GenBank/DDBJ databases">
        <title>Draft Genome Sequences of Anaerolinea thermolimosa IMO-1, Bellilinea caldifistulae GOMI-1, Leptolinea tardivitalis YMTK-2, Levilinea saccharolytica KIBI-1,Longilinea arvoryzae KOME-1, Previously Described as Members of the Anaerolineaceae (Chloroflexi).</title>
        <authorList>
            <person name="Sekiguchi Y."/>
            <person name="Ohashi A."/>
            <person name="Matsuura N."/>
            <person name="Tourlousse M.D."/>
        </authorList>
    </citation>
    <scope>NUCLEOTIDE SEQUENCE [LARGE SCALE GENOMIC DNA]</scope>
    <source>
        <strain evidence="1">KOME-1</strain>
    </source>
</reference>
<name>A0A0K8MZG0_9CHLR</name>
<evidence type="ECO:0000313" key="1">
    <source>
        <dbReference type="EMBL" id="GAP16027.1"/>
    </source>
</evidence>
<accession>A0A0K8MZG0</accession>